<feature type="chain" id="PRO_5046763776" evidence="1">
    <location>
        <begin position="23"/>
        <end position="229"/>
    </location>
</feature>
<organism evidence="3 4">
    <name type="scientific">Pendulispora brunnea</name>
    <dbReference type="NCBI Taxonomy" id="2905690"/>
    <lineage>
        <taxon>Bacteria</taxon>
        <taxon>Pseudomonadati</taxon>
        <taxon>Myxococcota</taxon>
        <taxon>Myxococcia</taxon>
        <taxon>Myxococcales</taxon>
        <taxon>Sorangiineae</taxon>
        <taxon>Pendulisporaceae</taxon>
        <taxon>Pendulispora</taxon>
    </lineage>
</organism>
<dbReference type="InterPro" id="IPR006311">
    <property type="entry name" value="TAT_signal"/>
</dbReference>
<dbReference type="RefSeq" id="WP_394840832.1">
    <property type="nucleotide sequence ID" value="NZ_CP089982.1"/>
</dbReference>
<gene>
    <name evidence="3" type="ORF">LZC95_27620</name>
</gene>
<accession>A0ABZ2K0G8</accession>
<dbReference type="SUPFAM" id="SSF52317">
    <property type="entry name" value="Class I glutamine amidotransferase-like"/>
    <property type="match status" value="1"/>
</dbReference>
<dbReference type="InterPro" id="IPR002818">
    <property type="entry name" value="DJ-1/PfpI"/>
</dbReference>
<reference evidence="3 4" key="1">
    <citation type="submission" date="2021-12" db="EMBL/GenBank/DDBJ databases">
        <title>Discovery of the Pendulisporaceae a myxobacterial family with distinct sporulation behavior and unique specialized metabolism.</title>
        <authorList>
            <person name="Garcia R."/>
            <person name="Popoff A."/>
            <person name="Bader C.D."/>
            <person name="Loehr J."/>
            <person name="Walesch S."/>
            <person name="Walt C."/>
            <person name="Boldt J."/>
            <person name="Bunk B."/>
            <person name="Haeckl F.J.F.P.J."/>
            <person name="Gunesch A.P."/>
            <person name="Birkelbach J."/>
            <person name="Nuebel U."/>
            <person name="Pietschmann T."/>
            <person name="Bach T."/>
            <person name="Mueller R."/>
        </authorList>
    </citation>
    <scope>NUCLEOTIDE SEQUENCE [LARGE SCALE GENOMIC DNA]</scope>
    <source>
        <strain evidence="3 4">MSr12523</strain>
    </source>
</reference>
<evidence type="ECO:0000313" key="3">
    <source>
        <dbReference type="EMBL" id="WXA90219.1"/>
    </source>
</evidence>
<evidence type="ECO:0000259" key="2">
    <source>
        <dbReference type="Pfam" id="PF01965"/>
    </source>
</evidence>
<evidence type="ECO:0000256" key="1">
    <source>
        <dbReference type="SAM" id="SignalP"/>
    </source>
</evidence>
<dbReference type="Gene3D" id="3.40.50.880">
    <property type="match status" value="1"/>
</dbReference>
<protein>
    <submittedName>
        <fullName evidence="3">DJ-1/PfpI family protein</fullName>
    </submittedName>
</protein>
<evidence type="ECO:0000313" key="4">
    <source>
        <dbReference type="Proteomes" id="UP001379533"/>
    </source>
</evidence>
<dbReference type="PROSITE" id="PS51318">
    <property type="entry name" value="TAT"/>
    <property type="match status" value="1"/>
</dbReference>
<dbReference type="Proteomes" id="UP001379533">
    <property type="component" value="Chromosome"/>
</dbReference>
<dbReference type="InterPro" id="IPR029062">
    <property type="entry name" value="Class_I_gatase-like"/>
</dbReference>
<feature type="signal peptide" evidence="1">
    <location>
        <begin position="1"/>
        <end position="22"/>
    </location>
</feature>
<dbReference type="CDD" id="cd03139">
    <property type="entry name" value="GATase1_PfpI_2"/>
    <property type="match status" value="1"/>
</dbReference>
<keyword evidence="4" id="KW-1185">Reference proteome</keyword>
<dbReference type="PANTHER" id="PTHR43130">
    <property type="entry name" value="ARAC-FAMILY TRANSCRIPTIONAL REGULATOR"/>
    <property type="match status" value="1"/>
</dbReference>
<dbReference type="PROSITE" id="PS51257">
    <property type="entry name" value="PROKAR_LIPOPROTEIN"/>
    <property type="match status" value="1"/>
</dbReference>
<dbReference type="PANTHER" id="PTHR43130:SF3">
    <property type="entry name" value="HTH-TYPE TRANSCRIPTIONAL REGULATOR RV1931C"/>
    <property type="match status" value="1"/>
</dbReference>
<name>A0ABZ2K0G8_9BACT</name>
<dbReference type="Pfam" id="PF01965">
    <property type="entry name" value="DJ-1_PfpI"/>
    <property type="match status" value="1"/>
</dbReference>
<proteinExistence type="predicted"/>
<dbReference type="EMBL" id="CP089982">
    <property type="protein sequence ID" value="WXA90219.1"/>
    <property type="molecule type" value="Genomic_DNA"/>
</dbReference>
<sequence length="229" mass="24573">MFLSRRSVLAATTTFLPLPFAAACTAPRAHSGSSTTAAPRKLRVGFAISEGFNVMDMAGPWETFQDVVVRDEMACELTTVAGSHALVEGTGGMRVEARWSYADAPQFDVIVVGAQKGGPALHEWLRAQAKGARVIMSVCTGAFQLARAGLLHGRSATTHHDYYDAFEREFTHVKLVRGPRFVDEGSVCSAGGITSGVHLAIHVVARIFGEDVANATARELEFVPTERPT</sequence>
<keyword evidence="1" id="KW-0732">Signal</keyword>
<dbReference type="InterPro" id="IPR052158">
    <property type="entry name" value="INH-QAR"/>
</dbReference>
<feature type="domain" description="DJ-1/PfpI" evidence="2">
    <location>
        <begin position="43"/>
        <end position="204"/>
    </location>
</feature>